<proteinExistence type="predicted"/>
<gene>
    <name evidence="1" type="ORF">BLNAU_20518</name>
</gene>
<protein>
    <submittedName>
        <fullName evidence="1">Uncharacterized protein</fullName>
    </submittedName>
</protein>
<organism evidence="1 2">
    <name type="scientific">Blattamonas nauphoetae</name>
    <dbReference type="NCBI Taxonomy" id="2049346"/>
    <lineage>
        <taxon>Eukaryota</taxon>
        <taxon>Metamonada</taxon>
        <taxon>Preaxostyla</taxon>
        <taxon>Oxymonadida</taxon>
        <taxon>Blattamonas</taxon>
    </lineage>
</organism>
<name>A0ABQ9WYG6_9EUKA</name>
<comment type="caution">
    <text evidence="1">The sequence shown here is derived from an EMBL/GenBank/DDBJ whole genome shotgun (WGS) entry which is preliminary data.</text>
</comment>
<dbReference type="EMBL" id="JARBJD010000293">
    <property type="protein sequence ID" value="KAK2944564.1"/>
    <property type="molecule type" value="Genomic_DNA"/>
</dbReference>
<reference evidence="1 2" key="1">
    <citation type="journal article" date="2022" name="bioRxiv">
        <title>Genomics of Preaxostyla Flagellates Illuminates Evolutionary Transitions and the Path Towards Mitochondrial Loss.</title>
        <authorList>
            <person name="Novak L.V.F."/>
            <person name="Treitli S.C."/>
            <person name="Pyrih J."/>
            <person name="Halakuc P."/>
            <person name="Pipaliya S.V."/>
            <person name="Vacek V."/>
            <person name="Brzon O."/>
            <person name="Soukal P."/>
            <person name="Eme L."/>
            <person name="Dacks J.B."/>
            <person name="Karnkowska A."/>
            <person name="Elias M."/>
            <person name="Hampl V."/>
        </authorList>
    </citation>
    <scope>NUCLEOTIDE SEQUENCE [LARGE SCALE GENOMIC DNA]</scope>
    <source>
        <strain evidence="1">NAU3</strain>
        <tissue evidence="1">Gut</tissue>
    </source>
</reference>
<dbReference type="Proteomes" id="UP001281761">
    <property type="component" value="Unassembled WGS sequence"/>
</dbReference>
<evidence type="ECO:0000313" key="1">
    <source>
        <dbReference type="EMBL" id="KAK2944564.1"/>
    </source>
</evidence>
<evidence type="ECO:0000313" key="2">
    <source>
        <dbReference type="Proteomes" id="UP001281761"/>
    </source>
</evidence>
<sequence>MPTQVFCFAFTLNSFGKSEQVAKAAMNCTTSLINSGALDPHAIAPLLAPFVSADDSSLVTKAVDTLRLLEQKTHFTQNTIELSSRVSHHDENLADDWFCEVVNIAKSDRTCQQRLATLLSSLLKPVERNECDDVGILSSLHSLPASKMLRFVELSLRITVSTIREMHHLAHPLSVSRDIVWRCHALLVGLRMTGLTIVHQRFQL</sequence>
<keyword evidence="2" id="KW-1185">Reference proteome</keyword>
<accession>A0ABQ9WYG6</accession>